<dbReference type="AlphaFoldDB" id="A0A558RBY4"/>
<comment type="caution">
    <text evidence="3">The sequence shown here is derived from an EMBL/GenBank/DDBJ whole genome shotgun (WGS) entry which is preliminary data.</text>
</comment>
<keyword evidence="4" id="KW-1185">Reference proteome</keyword>
<dbReference type="Pfam" id="PF00565">
    <property type="entry name" value="SNase"/>
    <property type="match status" value="1"/>
</dbReference>
<dbReference type="Gene3D" id="2.40.50.90">
    <property type="match status" value="1"/>
</dbReference>
<dbReference type="InterPro" id="IPR016071">
    <property type="entry name" value="Staphylococal_nuclease_OB-fold"/>
</dbReference>
<dbReference type="InterPro" id="IPR035437">
    <property type="entry name" value="SNase_OB-fold_sf"/>
</dbReference>
<feature type="domain" description="TNase-like" evidence="2">
    <location>
        <begin position="26"/>
        <end position="153"/>
    </location>
</feature>
<dbReference type="SUPFAM" id="SSF50199">
    <property type="entry name" value="Staphylococcal nuclease"/>
    <property type="match status" value="1"/>
</dbReference>
<dbReference type="SMART" id="SM00318">
    <property type="entry name" value="SNc"/>
    <property type="match status" value="1"/>
</dbReference>
<protein>
    <submittedName>
        <fullName evidence="3">Thermonuclease family protein</fullName>
    </submittedName>
</protein>
<reference evidence="3 4" key="1">
    <citation type="submission" date="2019-07" db="EMBL/GenBank/DDBJ databases">
        <title>Sphingomonas solaris sp. nov., isolated from a solar panel from Boston, Massachusetts.</title>
        <authorList>
            <person name="Tanner K."/>
            <person name="Pascual J."/>
            <person name="Mancuso C."/>
            <person name="Pereto J."/>
            <person name="Khalil A."/>
            <person name="Vilanova C."/>
        </authorList>
    </citation>
    <scope>NUCLEOTIDE SEQUENCE [LARGE SCALE GENOMIC DNA]</scope>
    <source>
        <strain evidence="3 4">R4DWN</strain>
    </source>
</reference>
<dbReference type="OrthoDB" id="9805504at2"/>
<evidence type="ECO:0000313" key="3">
    <source>
        <dbReference type="EMBL" id="TVV76967.1"/>
    </source>
</evidence>
<dbReference type="Proteomes" id="UP000318681">
    <property type="component" value="Unassembled WGS sequence"/>
</dbReference>
<accession>A0A558RBY4</accession>
<feature type="chain" id="PRO_5021887870" evidence="1">
    <location>
        <begin position="21"/>
        <end position="175"/>
    </location>
</feature>
<sequence length="175" mass="18770">MRLILTLALLLSAPACKGTAAEAEGGTPVTAMGRAIDGDTVSIDIRLLGADAFEKRQLCRTRSGCWPCGKASQDFTSRLLKNGNATIRLTNRQSYGRPVGTIAIDGKDLGQTLIAAGLAVPAVQYLKADPARARQYVAAYDAAAAKHAGAHRGYFIDPAKWRRGERLSCEARKRR</sequence>
<evidence type="ECO:0000256" key="1">
    <source>
        <dbReference type="SAM" id="SignalP"/>
    </source>
</evidence>
<name>A0A558RBY4_9SPHN</name>
<feature type="signal peptide" evidence="1">
    <location>
        <begin position="1"/>
        <end position="20"/>
    </location>
</feature>
<keyword evidence="1" id="KW-0732">Signal</keyword>
<gene>
    <name evidence="3" type="ORF">FOY91_02690</name>
</gene>
<evidence type="ECO:0000313" key="4">
    <source>
        <dbReference type="Proteomes" id="UP000318681"/>
    </source>
</evidence>
<evidence type="ECO:0000259" key="2">
    <source>
        <dbReference type="SMART" id="SM00318"/>
    </source>
</evidence>
<dbReference type="EMBL" id="VNIM01000005">
    <property type="protein sequence ID" value="TVV76967.1"/>
    <property type="molecule type" value="Genomic_DNA"/>
</dbReference>
<organism evidence="3 4">
    <name type="scientific">Alterirhizorhabdus solaris</name>
    <dbReference type="NCBI Taxonomy" id="2529389"/>
    <lineage>
        <taxon>Bacteria</taxon>
        <taxon>Pseudomonadati</taxon>
        <taxon>Pseudomonadota</taxon>
        <taxon>Alphaproteobacteria</taxon>
        <taxon>Sphingomonadales</taxon>
        <taxon>Rhizorhabdaceae</taxon>
        <taxon>Alterirhizorhabdus</taxon>
    </lineage>
</organism>
<proteinExistence type="predicted"/>
<dbReference type="RefSeq" id="WP_145147861.1">
    <property type="nucleotide sequence ID" value="NZ_VNIM01000005.1"/>
</dbReference>